<dbReference type="STRING" id="1122991.GCA_000613445_03183"/>
<evidence type="ECO:0000313" key="3">
    <source>
        <dbReference type="Proteomes" id="UP000248314"/>
    </source>
</evidence>
<dbReference type="AlphaFoldDB" id="A0A318I5J6"/>
<gene>
    <name evidence="2" type="ORF">EJ73_00326</name>
</gene>
<feature type="transmembrane region" description="Helical" evidence="1">
    <location>
        <begin position="33"/>
        <end position="52"/>
    </location>
</feature>
<dbReference type="Proteomes" id="UP000248314">
    <property type="component" value="Unassembled WGS sequence"/>
</dbReference>
<dbReference type="EMBL" id="QJJX01000002">
    <property type="protein sequence ID" value="PXX24520.1"/>
    <property type="molecule type" value="Genomic_DNA"/>
</dbReference>
<keyword evidence="1" id="KW-0472">Membrane</keyword>
<organism evidence="2 3">
    <name type="scientific">Hoylesella shahii DSM 15611 = JCM 12083</name>
    <dbReference type="NCBI Taxonomy" id="1122991"/>
    <lineage>
        <taxon>Bacteria</taxon>
        <taxon>Pseudomonadati</taxon>
        <taxon>Bacteroidota</taxon>
        <taxon>Bacteroidia</taxon>
        <taxon>Bacteroidales</taxon>
        <taxon>Prevotellaceae</taxon>
        <taxon>Hoylesella</taxon>
    </lineage>
</organism>
<name>A0A318I5J6_9BACT</name>
<keyword evidence="1" id="KW-1133">Transmembrane helix</keyword>
<evidence type="ECO:0000256" key="1">
    <source>
        <dbReference type="SAM" id="Phobius"/>
    </source>
</evidence>
<accession>A0A318I5J6</accession>
<comment type="caution">
    <text evidence="2">The sequence shown here is derived from an EMBL/GenBank/DDBJ whole genome shotgun (WGS) entry which is preliminary data.</text>
</comment>
<keyword evidence="1" id="KW-0812">Transmembrane</keyword>
<keyword evidence="3" id="KW-1185">Reference proteome</keyword>
<protein>
    <submittedName>
        <fullName evidence="2">Uncharacterized protein</fullName>
    </submittedName>
</protein>
<reference evidence="2 3" key="1">
    <citation type="submission" date="2018-05" db="EMBL/GenBank/DDBJ databases">
        <title>Genomic Encyclopedia of Type Strains, Phase I: the one thousand microbial genomes (KMG-I) project.</title>
        <authorList>
            <person name="Kyrpides N."/>
        </authorList>
    </citation>
    <scope>NUCLEOTIDE SEQUENCE [LARGE SCALE GENOMIC DNA]</scope>
    <source>
        <strain evidence="2 3">DSM 15611</strain>
    </source>
</reference>
<feature type="transmembrane region" description="Helical" evidence="1">
    <location>
        <begin position="7"/>
        <end position="27"/>
    </location>
</feature>
<proteinExistence type="predicted"/>
<evidence type="ECO:0000313" key="2">
    <source>
        <dbReference type="EMBL" id="PXX24520.1"/>
    </source>
</evidence>
<sequence length="59" mass="6575">MRKIYPHLGLALVCMGVIIFLICYLGAFTDSNLPLFLGLACVVIGAVIHVYWQKKSSNY</sequence>